<feature type="domain" description="Methyltransferase type 11" evidence="2">
    <location>
        <begin position="75"/>
        <end position="167"/>
    </location>
</feature>
<dbReference type="EMBL" id="MWQN01000001">
    <property type="protein sequence ID" value="OPC82373.1"/>
    <property type="molecule type" value="Genomic_DNA"/>
</dbReference>
<evidence type="ECO:0000259" key="2">
    <source>
        <dbReference type="Pfam" id="PF08241"/>
    </source>
</evidence>
<evidence type="ECO:0000313" key="4">
    <source>
        <dbReference type="Proteomes" id="UP000190037"/>
    </source>
</evidence>
<evidence type="ECO:0000256" key="1">
    <source>
        <dbReference type="SAM" id="MobiDB-lite"/>
    </source>
</evidence>
<comment type="caution">
    <text evidence="3">The sequence shown here is derived from an EMBL/GenBank/DDBJ whole genome shotgun (WGS) entry which is preliminary data.</text>
</comment>
<proteinExistence type="predicted"/>
<protein>
    <recommendedName>
        <fullName evidence="2">Methyltransferase type 11 domain-containing protein</fullName>
    </recommendedName>
</protein>
<dbReference type="Proteomes" id="UP000190037">
    <property type="component" value="Unassembled WGS sequence"/>
</dbReference>
<name>A0A1T3NZW4_9ACTN</name>
<dbReference type="InterPro" id="IPR029063">
    <property type="entry name" value="SAM-dependent_MTases_sf"/>
</dbReference>
<feature type="region of interest" description="Disordered" evidence="1">
    <location>
        <begin position="1"/>
        <end position="29"/>
    </location>
</feature>
<dbReference type="InterPro" id="IPR013216">
    <property type="entry name" value="Methyltransf_11"/>
</dbReference>
<reference evidence="3 4" key="1">
    <citation type="submission" date="2017-03" db="EMBL/GenBank/DDBJ databases">
        <title>Draft genome sequence of Streptomyces scabrisporus NF3, endophyte isolated from Amphipterygium adstringens.</title>
        <authorList>
            <person name="Vazquez M."/>
            <person name="Ceapa C.D."/>
            <person name="Rodriguez Luna D."/>
            <person name="Sanchez Esquivel S."/>
        </authorList>
    </citation>
    <scope>NUCLEOTIDE SEQUENCE [LARGE SCALE GENOMIC DNA]</scope>
    <source>
        <strain evidence="3 4">NF3</strain>
    </source>
</reference>
<dbReference type="Pfam" id="PF08241">
    <property type="entry name" value="Methyltransf_11"/>
    <property type="match status" value="1"/>
</dbReference>
<gene>
    <name evidence="3" type="ORF">B4N89_16785</name>
</gene>
<dbReference type="Gene3D" id="3.40.50.150">
    <property type="entry name" value="Vaccinia Virus protein VP39"/>
    <property type="match status" value="1"/>
</dbReference>
<dbReference type="STRING" id="159449.B4N89_16785"/>
<dbReference type="SUPFAM" id="SSF53335">
    <property type="entry name" value="S-adenosyl-L-methionine-dependent methyltransferases"/>
    <property type="match status" value="1"/>
</dbReference>
<evidence type="ECO:0000313" key="3">
    <source>
        <dbReference type="EMBL" id="OPC82373.1"/>
    </source>
</evidence>
<keyword evidence="4" id="KW-1185">Reference proteome</keyword>
<dbReference type="GO" id="GO:0008757">
    <property type="term" value="F:S-adenosylmethionine-dependent methyltransferase activity"/>
    <property type="evidence" value="ECO:0007669"/>
    <property type="project" value="InterPro"/>
</dbReference>
<accession>A0A1T3NZW4</accession>
<sequence>MALPPSEANPSEAGPSQAGPSQPPSPDDPIRVLDVTTDDYRRAFELFLAGSDEKAVTHAHLLALVERLPRRSVFLDIGAGSGATTRYLGSHFERAVAIEPSKYMRDALRRTYPEAEVLSDPVETAEPGVLADFALCSHMFYFLPASQYLPTVRRLLGWVRPGGELVLILQNPNNECMRLVRHFFDIRFDLSSTANALRTGHEDLVGSCTLETLPVRFHADNLADTLAVAEFMANVPDLAERPTRPTRKDLEQYVLKHFADPDGTGFTITHDHDIVRIRRSTRP</sequence>
<dbReference type="CDD" id="cd02440">
    <property type="entry name" value="AdoMet_MTases"/>
    <property type="match status" value="1"/>
</dbReference>
<organism evidence="3 4">
    <name type="scientific">Embleya scabrispora</name>
    <dbReference type="NCBI Taxonomy" id="159449"/>
    <lineage>
        <taxon>Bacteria</taxon>
        <taxon>Bacillati</taxon>
        <taxon>Actinomycetota</taxon>
        <taxon>Actinomycetes</taxon>
        <taxon>Kitasatosporales</taxon>
        <taxon>Streptomycetaceae</taxon>
        <taxon>Embleya</taxon>
    </lineage>
</organism>
<dbReference type="AlphaFoldDB" id="A0A1T3NZW4"/>